<dbReference type="Gene3D" id="2.60.40.640">
    <property type="match status" value="1"/>
</dbReference>
<sequence length="452" mass="49449">MGKVQLFEISLRDSRVIYSPGEPLAGTVTIRTAAPLPYKAISVLRSRLQQLTHSLRQILQHTLQALHKRPPTLTKYVPSPQPGINLAKVGPLDKCPHTFSSAEYVAPHPENAPTVLEKLRPKRAATSFEGPFGKVTHQVRAAIETKRLSKDYKSAKLFYILRPLDLNEIPEIEQRNCASATKKFNYLLVKSGQVLLAASSDLRGYVVGQAIQIHTELENKSGRDTGSIVAALVQKIAYKSKRVVYDLRTIAEVEGAPVKAWKRAVWDEQILVPALPQSILQGCNLIHIDYYIQVTVKNPEVSVTLPIYIGNVPVNPMRLSHSVLHPTPPPVVPSAPPEDSDASGTSQTMESVSIPTKCHSQQQQPHVPFCYAPELHFPGSDDEAQSVGSPSHPALCLSTGATVPYFSDGAVVPVPTASTLILPPEYSTWGYPYDAPPSYEQSCNEAGDRNGN</sequence>
<evidence type="ECO:0000259" key="2">
    <source>
        <dbReference type="SMART" id="SM01017"/>
    </source>
</evidence>
<dbReference type="Xenbase" id="XB-GENE-486342">
    <property type="gene designation" value="arrdc1"/>
</dbReference>
<dbReference type="PANTHER" id="PTHR11188:SF176">
    <property type="entry name" value="ARRESTIN DOMAIN-CONTAINING PROTEIN 1"/>
    <property type="match status" value="1"/>
</dbReference>
<gene>
    <name evidence="4 5" type="primary">arrdc1</name>
</gene>
<dbReference type="AGR" id="Xenbase:XB-GENE-486342"/>
<evidence type="ECO:0000313" key="5">
    <source>
        <dbReference type="Xenbase" id="XB-GENE-486342"/>
    </source>
</evidence>
<dbReference type="GO" id="GO:1990756">
    <property type="term" value="F:ubiquitin-like ligase-substrate adaptor activity"/>
    <property type="evidence" value="ECO:0000318"/>
    <property type="project" value="GO_Central"/>
</dbReference>
<dbReference type="OrthoDB" id="7785529at2759"/>
<dbReference type="SUPFAM" id="SSF81296">
    <property type="entry name" value="E set domains"/>
    <property type="match status" value="2"/>
</dbReference>
<name>A0A8J1IQW0_XENTR</name>
<protein>
    <submittedName>
        <fullName evidence="4">Arrestin domain-containing protein 1</fullName>
    </submittedName>
</protein>
<evidence type="ECO:0000313" key="3">
    <source>
        <dbReference type="Proteomes" id="UP000008143"/>
    </source>
</evidence>
<feature type="compositionally biased region" description="Pro residues" evidence="1">
    <location>
        <begin position="326"/>
        <end position="336"/>
    </location>
</feature>
<feature type="domain" description="Arrestin C-terminal-like" evidence="2">
    <location>
        <begin position="190"/>
        <end position="314"/>
    </location>
</feature>
<dbReference type="Pfam" id="PF02752">
    <property type="entry name" value="Arrestin_C"/>
    <property type="match status" value="1"/>
</dbReference>
<dbReference type="InterPro" id="IPR014756">
    <property type="entry name" value="Ig_E-set"/>
</dbReference>
<keyword evidence="3" id="KW-1185">Reference proteome</keyword>
<dbReference type="GeneID" id="100485555"/>
<dbReference type="KEGG" id="xtr:100485555"/>
<dbReference type="InterPro" id="IPR050357">
    <property type="entry name" value="Arrestin_domain-protein"/>
</dbReference>
<proteinExistence type="predicted"/>
<dbReference type="GO" id="GO:0005737">
    <property type="term" value="C:cytoplasm"/>
    <property type="evidence" value="ECO:0000318"/>
    <property type="project" value="GO_Central"/>
</dbReference>
<evidence type="ECO:0000256" key="1">
    <source>
        <dbReference type="SAM" id="MobiDB-lite"/>
    </source>
</evidence>
<organism evidence="3 4">
    <name type="scientific">Xenopus tropicalis</name>
    <name type="common">Western clawed frog</name>
    <name type="synonym">Silurana tropicalis</name>
    <dbReference type="NCBI Taxonomy" id="8364"/>
    <lineage>
        <taxon>Eukaryota</taxon>
        <taxon>Metazoa</taxon>
        <taxon>Chordata</taxon>
        <taxon>Craniata</taxon>
        <taxon>Vertebrata</taxon>
        <taxon>Euteleostomi</taxon>
        <taxon>Amphibia</taxon>
        <taxon>Batrachia</taxon>
        <taxon>Anura</taxon>
        <taxon>Pipoidea</taxon>
        <taxon>Pipidae</taxon>
        <taxon>Xenopodinae</taxon>
        <taxon>Xenopus</taxon>
        <taxon>Silurana</taxon>
    </lineage>
</organism>
<dbReference type="GO" id="GO:0015031">
    <property type="term" value="P:protein transport"/>
    <property type="evidence" value="ECO:0000318"/>
    <property type="project" value="GO_Central"/>
</dbReference>
<accession>A0A8J1IQW0</accession>
<feature type="region of interest" description="Disordered" evidence="1">
    <location>
        <begin position="325"/>
        <end position="347"/>
    </location>
</feature>
<dbReference type="InterPro" id="IPR014752">
    <property type="entry name" value="Arrestin-like_C"/>
</dbReference>
<reference evidence="4" key="1">
    <citation type="submission" date="2025-08" db="UniProtKB">
        <authorList>
            <consortium name="RefSeq"/>
        </authorList>
    </citation>
    <scope>IDENTIFICATION</scope>
    <source>
        <strain evidence="4">Nigerian</strain>
        <tissue evidence="4">Liver and blood</tissue>
    </source>
</reference>
<dbReference type="Proteomes" id="UP000008143">
    <property type="component" value="Chromosome 8"/>
</dbReference>
<dbReference type="PANTHER" id="PTHR11188">
    <property type="entry name" value="ARRESTIN DOMAIN CONTAINING PROTEIN"/>
    <property type="match status" value="1"/>
</dbReference>
<dbReference type="CTD" id="92714"/>
<dbReference type="SMART" id="SM01017">
    <property type="entry name" value="Arrestin_C"/>
    <property type="match status" value="1"/>
</dbReference>
<dbReference type="AlphaFoldDB" id="A0A8J1IQW0"/>
<dbReference type="OMA" id="SYEDSCT"/>
<dbReference type="GO" id="GO:0031625">
    <property type="term" value="F:ubiquitin protein ligase binding"/>
    <property type="evidence" value="ECO:0000318"/>
    <property type="project" value="GO_Central"/>
</dbReference>
<dbReference type="InterPro" id="IPR011022">
    <property type="entry name" value="Arrestin_C-like"/>
</dbReference>
<dbReference type="RefSeq" id="XP_031746886.1">
    <property type="nucleotide sequence ID" value="XM_031891026.1"/>
</dbReference>
<evidence type="ECO:0000313" key="4">
    <source>
        <dbReference type="RefSeq" id="XP_031746886.1"/>
    </source>
</evidence>